<dbReference type="AlphaFoldDB" id="A0A7X2LWY8"/>
<proteinExistence type="predicted"/>
<sequence length="149" mass="17429">MNDQESLRLHNQLCFTVYACSREMTKLYRPILNSLQITYPQYLVLLVLWEHKNITVTELGNQLFLDSGTLTPLLKRLEDHQLILRKRSVEDERRVVISLSEKGEKLRERALEVPPFLIEQSGLTSEEYLKLLEEFQGLLTKLTAAKEEQ</sequence>
<dbReference type="GO" id="GO:0005737">
    <property type="term" value="C:cytoplasm"/>
    <property type="evidence" value="ECO:0007669"/>
    <property type="project" value="UniProtKB-SubCell"/>
</dbReference>
<dbReference type="InterPro" id="IPR000835">
    <property type="entry name" value="HTH_MarR-typ"/>
</dbReference>
<keyword evidence="4" id="KW-0238">DNA-binding</keyword>
<dbReference type="Pfam" id="PF22381">
    <property type="entry name" value="Staph_reg_Sar_Rot"/>
    <property type="match status" value="1"/>
</dbReference>
<dbReference type="GO" id="GO:0006950">
    <property type="term" value="P:response to stress"/>
    <property type="evidence" value="ECO:0007669"/>
    <property type="project" value="TreeGrafter"/>
</dbReference>
<evidence type="ECO:0000313" key="8">
    <source>
        <dbReference type="Proteomes" id="UP000448867"/>
    </source>
</evidence>
<dbReference type="GO" id="GO:0003677">
    <property type="term" value="F:DNA binding"/>
    <property type="evidence" value="ECO:0007669"/>
    <property type="project" value="UniProtKB-KW"/>
</dbReference>
<dbReference type="Gene3D" id="1.10.10.10">
    <property type="entry name" value="Winged helix-like DNA-binding domain superfamily/Winged helix DNA-binding domain"/>
    <property type="match status" value="1"/>
</dbReference>
<evidence type="ECO:0000256" key="5">
    <source>
        <dbReference type="ARBA" id="ARBA00023163"/>
    </source>
</evidence>
<dbReference type="InterPro" id="IPR039422">
    <property type="entry name" value="MarR/SlyA-like"/>
</dbReference>
<reference evidence="7 8" key="1">
    <citation type="submission" date="2019-11" db="EMBL/GenBank/DDBJ databases">
        <title>Bacillus lacus genome.</title>
        <authorList>
            <person name="Allen C.J."/>
            <person name="Newman J.D."/>
        </authorList>
    </citation>
    <scope>NUCLEOTIDE SEQUENCE [LARGE SCALE GENOMIC DNA]</scope>
    <source>
        <strain evidence="7 8">KCTC 33946</strain>
    </source>
</reference>
<evidence type="ECO:0000256" key="1">
    <source>
        <dbReference type="ARBA" id="ARBA00004496"/>
    </source>
</evidence>
<dbReference type="SMART" id="SM00347">
    <property type="entry name" value="HTH_MARR"/>
    <property type="match status" value="1"/>
</dbReference>
<dbReference type="GO" id="GO:0003700">
    <property type="term" value="F:DNA-binding transcription factor activity"/>
    <property type="evidence" value="ECO:0007669"/>
    <property type="project" value="InterPro"/>
</dbReference>
<comment type="subcellular location">
    <subcellularLocation>
        <location evidence="1">Cytoplasm</location>
    </subcellularLocation>
</comment>
<keyword evidence="3" id="KW-0805">Transcription regulation</keyword>
<evidence type="ECO:0000256" key="2">
    <source>
        <dbReference type="ARBA" id="ARBA00022490"/>
    </source>
</evidence>
<dbReference type="PROSITE" id="PS50995">
    <property type="entry name" value="HTH_MARR_2"/>
    <property type="match status" value="1"/>
</dbReference>
<evidence type="ECO:0000259" key="6">
    <source>
        <dbReference type="PROSITE" id="PS50995"/>
    </source>
</evidence>
<evidence type="ECO:0000313" key="7">
    <source>
        <dbReference type="EMBL" id="MRX71990.1"/>
    </source>
</evidence>
<dbReference type="RefSeq" id="WP_154307129.1">
    <property type="nucleotide sequence ID" value="NZ_WKKI01000009.1"/>
</dbReference>
<dbReference type="InterPro" id="IPR055166">
    <property type="entry name" value="Transc_reg_Sar_Rot_HTH"/>
</dbReference>
<dbReference type="SUPFAM" id="SSF46785">
    <property type="entry name" value="Winged helix' DNA-binding domain"/>
    <property type="match status" value="1"/>
</dbReference>
<dbReference type="Proteomes" id="UP000448867">
    <property type="component" value="Unassembled WGS sequence"/>
</dbReference>
<dbReference type="PANTHER" id="PTHR33164:SF5">
    <property type="entry name" value="ORGANIC HYDROPEROXIDE RESISTANCE TRANSCRIPTIONAL REGULATOR"/>
    <property type="match status" value="1"/>
</dbReference>
<protein>
    <submittedName>
        <fullName evidence="7">MarR family transcriptional regulator</fullName>
    </submittedName>
</protein>
<accession>A0A7X2LWY8</accession>
<keyword evidence="8" id="KW-1185">Reference proteome</keyword>
<dbReference type="EMBL" id="WKKI01000009">
    <property type="protein sequence ID" value="MRX71990.1"/>
    <property type="molecule type" value="Genomic_DNA"/>
</dbReference>
<dbReference type="PANTHER" id="PTHR33164">
    <property type="entry name" value="TRANSCRIPTIONAL REGULATOR, MARR FAMILY"/>
    <property type="match status" value="1"/>
</dbReference>
<gene>
    <name evidence="7" type="ORF">GJU40_07370</name>
</gene>
<evidence type="ECO:0000256" key="3">
    <source>
        <dbReference type="ARBA" id="ARBA00023015"/>
    </source>
</evidence>
<dbReference type="OrthoDB" id="9806864at2"/>
<keyword evidence="2" id="KW-0963">Cytoplasm</keyword>
<dbReference type="PRINTS" id="PR00598">
    <property type="entry name" value="HTHMARR"/>
</dbReference>
<dbReference type="InterPro" id="IPR036388">
    <property type="entry name" value="WH-like_DNA-bd_sf"/>
</dbReference>
<dbReference type="FunFam" id="1.10.10.10:FF:000163">
    <property type="entry name" value="MarR family transcriptional regulator"/>
    <property type="match status" value="1"/>
</dbReference>
<feature type="domain" description="HTH marR-type" evidence="6">
    <location>
        <begin position="10"/>
        <end position="144"/>
    </location>
</feature>
<organism evidence="7 8">
    <name type="scientific">Metabacillus lacus</name>
    <dbReference type="NCBI Taxonomy" id="1983721"/>
    <lineage>
        <taxon>Bacteria</taxon>
        <taxon>Bacillati</taxon>
        <taxon>Bacillota</taxon>
        <taxon>Bacilli</taxon>
        <taxon>Bacillales</taxon>
        <taxon>Bacillaceae</taxon>
        <taxon>Metabacillus</taxon>
    </lineage>
</organism>
<comment type="caution">
    <text evidence="7">The sequence shown here is derived from an EMBL/GenBank/DDBJ whole genome shotgun (WGS) entry which is preliminary data.</text>
</comment>
<dbReference type="InterPro" id="IPR036390">
    <property type="entry name" value="WH_DNA-bd_sf"/>
</dbReference>
<name>A0A7X2LWY8_9BACI</name>
<keyword evidence="5" id="KW-0804">Transcription</keyword>
<evidence type="ECO:0000256" key="4">
    <source>
        <dbReference type="ARBA" id="ARBA00023125"/>
    </source>
</evidence>